<keyword evidence="1" id="KW-0732">Signal</keyword>
<name>A5G6M5_GEOUR</name>
<evidence type="ECO:0000259" key="2">
    <source>
        <dbReference type="Pfam" id="PF22113"/>
    </source>
</evidence>
<dbReference type="InterPro" id="IPR054337">
    <property type="entry name" value="Mtrc-MtrF-like_dom_II/IV"/>
</dbReference>
<dbReference type="OrthoDB" id="9777268at2"/>
<evidence type="ECO:0000313" key="4">
    <source>
        <dbReference type="Proteomes" id="UP000006695"/>
    </source>
</evidence>
<dbReference type="Proteomes" id="UP000006695">
    <property type="component" value="Chromosome"/>
</dbReference>
<organism evidence="3 4">
    <name type="scientific">Geotalea uraniireducens (strain Rf4)</name>
    <name type="common">Geobacter uraniireducens</name>
    <dbReference type="NCBI Taxonomy" id="351605"/>
    <lineage>
        <taxon>Bacteria</taxon>
        <taxon>Pseudomonadati</taxon>
        <taxon>Thermodesulfobacteriota</taxon>
        <taxon>Desulfuromonadia</taxon>
        <taxon>Geobacterales</taxon>
        <taxon>Geobacteraceae</taxon>
        <taxon>Geotalea</taxon>
    </lineage>
</organism>
<keyword evidence="4" id="KW-1185">Reference proteome</keyword>
<dbReference type="HOGENOM" id="CLU_446728_0_0_7"/>
<protein>
    <recommendedName>
        <fullName evidence="2">Outer membrane cytochrome MtrC/MtrF-like domain-containing protein</fullName>
    </recommendedName>
</protein>
<dbReference type="STRING" id="351605.Gura_3284"/>
<dbReference type="Gene3D" id="3.90.10.10">
    <property type="entry name" value="Cytochrome C3"/>
    <property type="match status" value="1"/>
</dbReference>
<dbReference type="Pfam" id="PF22113">
    <property type="entry name" value="Mtrc-MtrF_II-IV_dom"/>
    <property type="match status" value="1"/>
</dbReference>
<accession>A5G6M5</accession>
<dbReference type="SUPFAM" id="SSF48695">
    <property type="entry name" value="Multiheme cytochromes"/>
    <property type="match status" value="2"/>
</dbReference>
<proteinExistence type="predicted"/>
<dbReference type="PROSITE" id="PS51257">
    <property type="entry name" value="PROKAR_LIPOPROTEIN"/>
    <property type="match status" value="1"/>
</dbReference>
<dbReference type="EMBL" id="CP000698">
    <property type="protein sequence ID" value="ABQ27443.1"/>
    <property type="molecule type" value="Genomic_DNA"/>
</dbReference>
<evidence type="ECO:0000256" key="1">
    <source>
        <dbReference type="SAM" id="SignalP"/>
    </source>
</evidence>
<dbReference type="AlphaFoldDB" id="A5G6M5"/>
<dbReference type="Gene3D" id="1.10.1130.10">
    <property type="entry name" value="Flavocytochrome C3, Chain A"/>
    <property type="match status" value="1"/>
</dbReference>
<feature type="domain" description="Outer membrane cytochrome MtrC/MtrF-like" evidence="2">
    <location>
        <begin position="89"/>
        <end position="269"/>
    </location>
</feature>
<dbReference type="RefSeq" id="WP_011940106.1">
    <property type="nucleotide sequence ID" value="NC_009483.1"/>
</dbReference>
<feature type="signal peptide" evidence="1">
    <location>
        <begin position="1"/>
        <end position="24"/>
    </location>
</feature>
<gene>
    <name evidence="3" type="ordered locus">Gura_3284</name>
</gene>
<feature type="chain" id="PRO_5002681479" description="Outer membrane cytochrome MtrC/MtrF-like domain-containing protein" evidence="1">
    <location>
        <begin position="25"/>
        <end position="593"/>
    </location>
</feature>
<evidence type="ECO:0000313" key="3">
    <source>
        <dbReference type="EMBL" id="ABQ27443.1"/>
    </source>
</evidence>
<dbReference type="InterPro" id="IPR036280">
    <property type="entry name" value="Multihaem_cyt_sf"/>
</dbReference>
<sequence length="593" mass="63437">MKNGFFTSLILLSLLIAVMTGCGSDNSGSQTALSTFAASEACIRCHTTTNNISPVTGMNIVEEWKLSTHNTSNGASCIDCHGEGNGHPNSCGVCHGGSSPVSAGFHNPEQAGLCNNCHGPNHPDDVMILNSPQHFGNMTASLPNIKYRASFVSSQYVSNCRKCHNPHNPSSAIEIARQWADSGHGNTLAGARTAYDFKTRGTYEPVNLSFQNNCVRCHTTTGFINFVASGYSDQRPFAGPQYPVVLYPSVSTDKTKEVTGCNACHDDGKGNAYSYKLRALPQVRIYYNYSSANTSPTVKLNNMPVYFPDAGPSNICISCHAGRGIGRMITVAAANFFNFSTSTSISAHDFAGAGNLFQQSGYEYSGRSYTSSAFLHDEIGFNNTNSTGSRGPCITCHMKSDESHSFLPVTFDNQQASDPSAVAIAGIISRTCSKCHNGAIQPAWTAQTLQARRAGFQAALAILNGVLAQKRGSTKTWEKLDGVIIKGTGPNTMGANFNYGLLKNDWGAYAHNDLYAKRLIYDSLDWLYDRDLVSKTNTGGYATDVEAAINGVTTAKNPWNSAVIYSSPQLDGPTGLKALAINYLLGGPGGNRP</sequence>
<dbReference type="KEGG" id="gur:Gura_3284"/>
<reference evidence="3 4" key="1">
    <citation type="submission" date="2007-05" db="EMBL/GenBank/DDBJ databases">
        <title>Complete sequence of Geobacter uraniireducens Rf4.</title>
        <authorList>
            <consortium name="US DOE Joint Genome Institute"/>
            <person name="Copeland A."/>
            <person name="Lucas S."/>
            <person name="Lapidus A."/>
            <person name="Barry K."/>
            <person name="Detter J.C."/>
            <person name="Glavina del Rio T."/>
            <person name="Hammon N."/>
            <person name="Israni S."/>
            <person name="Dalin E."/>
            <person name="Tice H."/>
            <person name="Pitluck S."/>
            <person name="Chertkov O."/>
            <person name="Brettin T."/>
            <person name="Bruce D."/>
            <person name="Han C."/>
            <person name="Schmutz J."/>
            <person name="Larimer F."/>
            <person name="Land M."/>
            <person name="Hauser L."/>
            <person name="Kyrpides N."/>
            <person name="Mikhailova N."/>
            <person name="Shelobolina E."/>
            <person name="Aklujkar M."/>
            <person name="Lovley D."/>
            <person name="Richardson P."/>
        </authorList>
    </citation>
    <scope>NUCLEOTIDE SEQUENCE [LARGE SCALE GENOMIC DNA]</scope>
    <source>
        <strain evidence="3 4">Rf4</strain>
    </source>
</reference>